<comment type="caution">
    <text evidence="1">The sequence shown here is derived from an EMBL/GenBank/DDBJ whole genome shotgun (WGS) entry which is preliminary data.</text>
</comment>
<organism evidence="1 2">
    <name type="scientific">Larimichthys crocea</name>
    <name type="common">Large yellow croaker</name>
    <name type="synonym">Pseudosciaena crocea</name>
    <dbReference type="NCBI Taxonomy" id="215358"/>
    <lineage>
        <taxon>Eukaryota</taxon>
        <taxon>Metazoa</taxon>
        <taxon>Chordata</taxon>
        <taxon>Craniata</taxon>
        <taxon>Vertebrata</taxon>
        <taxon>Euteleostomi</taxon>
        <taxon>Actinopterygii</taxon>
        <taxon>Neopterygii</taxon>
        <taxon>Teleostei</taxon>
        <taxon>Neoteleostei</taxon>
        <taxon>Acanthomorphata</taxon>
        <taxon>Eupercaria</taxon>
        <taxon>Sciaenidae</taxon>
        <taxon>Larimichthys</taxon>
    </lineage>
</organism>
<protein>
    <submittedName>
        <fullName evidence="1">Uncharacterized protein</fullName>
    </submittedName>
</protein>
<name>A0ACD3QDR7_LARCR</name>
<dbReference type="Proteomes" id="UP000793456">
    <property type="component" value="Chromosome XX"/>
</dbReference>
<reference evidence="1" key="1">
    <citation type="submission" date="2018-11" db="EMBL/GenBank/DDBJ databases">
        <title>The sequence and de novo assembly of Larimichthys crocea genome using PacBio and Hi-C technologies.</title>
        <authorList>
            <person name="Xu P."/>
            <person name="Chen B."/>
            <person name="Zhou Z."/>
            <person name="Ke Q."/>
            <person name="Wu Y."/>
            <person name="Bai H."/>
            <person name="Pu F."/>
        </authorList>
    </citation>
    <scope>NUCLEOTIDE SEQUENCE</scope>
    <source>
        <tissue evidence="1">Muscle</tissue>
    </source>
</reference>
<gene>
    <name evidence="1" type="ORF">E3U43_004586</name>
</gene>
<proteinExistence type="predicted"/>
<sequence>MPQQKDIVKIAIQMPGAYPQLIQLDQKKPLSAVIKEVCDGWNLPGPDNYALQYADGVQTYITESGRCAEDLYKGIQSSDSGVRCDSLKELASVSTDVTFAQEFISRDGHLLLVKIIAGFVNAKPTDASIQQVSLDILESMVLSSHSLFLQVKQEVTMERLIAHLQVTNQQIQTKAMALLMALLQTAGDSDRQDMFAFLNKRNLRQYIYKNIIHSSGSVQDEMAHYLYVLQSVTLNHLEPRMRTPLDCYSQEQRDILHGLRQAAFETESENSLSHERRRSLCAKEFKKLGFSNNSNPGQDLVRTPPGLLALDTMYYFAARYPDCLQQVRPGEQQ</sequence>
<dbReference type="EMBL" id="CM011693">
    <property type="protein sequence ID" value="TMS05336.1"/>
    <property type="molecule type" value="Genomic_DNA"/>
</dbReference>
<accession>A0ACD3QDR7</accession>
<evidence type="ECO:0000313" key="1">
    <source>
        <dbReference type="EMBL" id="TMS05336.1"/>
    </source>
</evidence>
<evidence type="ECO:0000313" key="2">
    <source>
        <dbReference type="Proteomes" id="UP000793456"/>
    </source>
</evidence>
<keyword evidence="2" id="KW-1185">Reference proteome</keyword>